<keyword evidence="1" id="KW-0812">Transmembrane</keyword>
<evidence type="ECO:0000313" key="3">
    <source>
        <dbReference type="Proteomes" id="UP001336020"/>
    </source>
</evidence>
<comment type="caution">
    <text evidence="2">The sequence shown here is derived from an EMBL/GenBank/DDBJ whole genome shotgun (WGS) entry which is preliminary data.</text>
</comment>
<protein>
    <submittedName>
        <fullName evidence="2">DUF2029 domain-containing protein</fullName>
    </submittedName>
</protein>
<feature type="transmembrane region" description="Helical" evidence="1">
    <location>
        <begin position="59"/>
        <end position="79"/>
    </location>
</feature>
<keyword evidence="1" id="KW-0472">Membrane</keyword>
<reference evidence="2 3" key="1">
    <citation type="submission" date="2023-07" db="EMBL/GenBank/DDBJ databases">
        <authorList>
            <person name="Girao M."/>
            <person name="Carvalho M.F."/>
        </authorList>
    </citation>
    <scope>NUCLEOTIDE SEQUENCE [LARGE SCALE GENOMIC DNA]</scope>
    <source>
        <strain evidence="2 3">YIM65754</strain>
    </source>
</reference>
<dbReference type="SUPFAM" id="SSF103473">
    <property type="entry name" value="MFS general substrate transporter"/>
    <property type="match status" value="1"/>
</dbReference>
<keyword evidence="3" id="KW-1185">Reference proteome</keyword>
<gene>
    <name evidence="2" type="ORF">Q7514_20450</name>
</gene>
<accession>A0ABU7LEB7</accession>
<feature type="transmembrane region" description="Helical" evidence="1">
    <location>
        <begin position="124"/>
        <end position="148"/>
    </location>
</feature>
<sequence>MAVFMKAARFIGDLDDEFYHDERQRDVWNEASAVGFQLAQWSALVGAALLPWIAGRIGAQISIGVLAVWFVISMVTITYARAAHVDLYSTAKTWRPRTILAGVVYLCGIAGIYARLSTPVDQDAATWAGLIVGGLVGGGAAIAGVVWYQRRERRRREEEDARDLADL</sequence>
<dbReference type="InterPro" id="IPR036259">
    <property type="entry name" value="MFS_trans_sf"/>
</dbReference>
<keyword evidence="1" id="KW-1133">Transmembrane helix</keyword>
<evidence type="ECO:0000313" key="2">
    <source>
        <dbReference type="EMBL" id="MEE2059896.1"/>
    </source>
</evidence>
<name>A0ABU7LEB7_9NOCA</name>
<organism evidence="2 3">
    <name type="scientific">Rhodococcus artemisiae</name>
    <dbReference type="NCBI Taxonomy" id="714159"/>
    <lineage>
        <taxon>Bacteria</taxon>
        <taxon>Bacillati</taxon>
        <taxon>Actinomycetota</taxon>
        <taxon>Actinomycetes</taxon>
        <taxon>Mycobacteriales</taxon>
        <taxon>Nocardiaceae</taxon>
        <taxon>Rhodococcus</taxon>
    </lineage>
</organism>
<proteinExistence type="predicted"/>
<dbReference type="RefSeq" id="WP_330135098.1">
    <property type="nucleotide sequence ID" value="NZ_JAUTXY010000010.1"/>
</dbReference>
<feature type="transmembrane region" description="Helical" evidence="1">
    <location>
        <begin position="99"/>
        <end position="118"/>
    </location>
</feature>
<dbReference type="EMBL" id="JAUTXY010000010">
    <property type="protein sequence ID" value="MEE2059896.1"/>
    <property type="molecule type" value="Genomic_DNA"/>
</dbReference>
<evidence type="ECO:0000256" key="1">
    <source>
        <dbReference type="SAM" id="Phobius"/>
    </source>
</evidence>
<feature type="transmembrane region" description="Helical" evidence="1">
    <location>
        <begin position="33"/>
        <end position="53"/>
    </location>
</feature>
<dbReference type="Proteomes" id="UP001336020">
    <property type="component" value="Unassembled WGS sequence"/>
</dbReference>